<dbReference type="InterPro" id="IPR046700">
    <property type="entry name" value="DUF6570"/>
</dbReference>
<organism evidence="2 3">
    <name type="scientific">Adineta steineri</name>
    <dbReference type="NCBI Taxonomy" id="433720"/>
    <lineage>
        <taxon>Eukaryota</taxon>
        <taxon>Metazoa</taxon>
        <taxon>Spiralia</taxon>
        <taxon>Gnathifera</taxon>
        <taxon>Rotifera</taxon>
        <taxon>Eurotatoria</taxon>
        <taxon>Bdelloidea</taxon>
        <taxon>Adinetida</taxon>
        <taxon>Adinetidae</taxon>
        <taxon>Adineta</taxon>
    </lineage>
</organism>
<dbReference type="Pfam" id="PF20209">
    <property type="entry name" value="DUF6570"/>
    <property type="match status" value="1"/>
</dbReference>
<reference evidence="2" key="1">
    <citation type="submission" date="2021-02" db="EMBL/GenBank/DDBJ databases">
        <authorList>
            <person name="Nowell W R."/>
        </authorList>
    </citation>
    <scope>NUCLEOTIDE SEQUENCE</scope>
</reference>
<comment type="caution">
    <text evidence="2">The sequence shown here is derived from an EMBL/GenBank/DDBJ whole genome shotgun (WGS) entry which is preliminary data.</text>
</comment>
<dbReference type="EMBL" id="CAJOBB010018290">
    <property type="protein sequence ID" value="CAF4347503.1"/>
    <property type="molecule type" value="Genomic_DNA"/>
</dbReference>
<proteinExistence type="predicted"/>
<gene>
    <name evidence="2" type="ORF">KXQ929_LOCUS48071</name>
</gene>
<evidence type="ECO:0000313" key="3">
    <source>
        <dbReference type="Proteomes" id="UP000663868"/>
    </source>
</evidence>
<sequence>LSSRLTQKGTKGPLHCVPSDVQDTALVLPRPVDKSMMVRLQLKRRLKYKAVWEEQLINPHDVRDALILLSKIHPAYKNIQINEIDENYLTSDRVDNIENNDESIIESMDVDIVVEDQNSTIEIEKTNEDCIKRLVLDDIDNNNTNNDDEEEEDDKDIRTKYNIGTDCCTQPCDFNDFVVFDKQPSVVAPAEKNKLSSLLTDKSIEPLAFPHLFPDGKGSYDEERLVDLKWKEYCKARLFSADSRFAGDSSYIFFLQYLGDLKQV</sequence>
<feature type="domain" description="DUF6570" evidence="1">
    <location>
        <begin position="7"/>
        <end position="83"/>
    </location>
</feature>
<feature type="non-terminal residue" evidence="2">
    <location>
        <position position="264"/>
    </location>
</feature>
<dbReference type="Proteomes" id="UP000663868">
    <property type="component" value="Unassembled WGS sequence"/>
</dbReference>
<name>A0A820KW91_9BILA</name>
<dbReference type="AlphaFoldDB" id="A0A820KW91"/>
<protein>
    <recommendedName>
        <fullName evidence="1">DUF6570 domain-containing protein</fullName>
    </recommendedName>
</protein>
<accession>A0A820KW91</accession>
<feature type="non-terminal residue" evidence="2">
    <location>
        <position position="1"/>
    </location>
</feature>
<evidence type="ECO:0000313" key="2">
    <source>
        <dbReference type="EMBL" id="CAF4347503.1"/>
    </source>
</evidence>
<evidence type="ECO:0000259" key="1">
    <source>
        <dbReference type="Pfam" id="PF20209"/>
    </source>
</evidence>